<gene>
    <name evidence="7" type="ORF">Strain138_002097</name>
    <name evidence="8" type="ORF">Strain318_002096</name>
</gene>
<dbReference type="Pfam" id="PF05157">
    <property type="entry name" value="MshEN"/>
    <property type="match status" value="1"/>
</dbReference>
<dbReference type="KEGG" id="pspc:Strain318_002096"/>
<dbReference type="SUPFAM" id="SSF52172">
    <property type="entry name" value="CheY-like"/>
    <property type="match status" value="1"/>
</dbReference>
<evidence type="ECO:0000256" key="4">
    <source>
        <dbReference type="PROSITE-ProRule" id="PRU00169"/>
    </source>
</evidence>
<dbReference type="CDD" id="cd17574">
    <property type="entry name" value="REC_OmpR"/>
    <property type="match status" value="1"/>
</dbReference>
<dbReference type="InterPro" id="IPR011006">
    <property type="entry name" value="CheY-like_superfamily"/>
</dbReference>
<accession>A0AA49JVH5</accession>
<evidence type="ECO:0000256" key="5">
    <source>
        <dbReference type="SAM" id="MobiDB-lite"/>
    </source>
</evidence>
<feature type="modified residue" description="4-aspartylphosphate" evidence="4">
    <location>
        <position position="698"/>
    </location>
</feature>
<keyword evidence="3" id="KW-0067">ATP-binding</keyword>
<reference evidence="8" key="1">
    <citation type="submission" date="2023-07" db="EMBL/GenBank/DDBJ databases">
        <authorList>
            <person name="Haufschild T."/>
            <person name="Kallscheuer N."/>
            <person name="Hammer J."/>
            <person name="Kohn T."/>
            <person name="Kabuu M."/>
            <person name="Jogler M."/>
            <person name="Wohfarth N."/>
            <person name="Heuer A."/>
            <person name="Rohde M."/>
            <person name="van Teeseling M.C.F."/>
            <person name="Jogler C."/>
        </authorList>
    </citation>
    <scope>NUCLEOTIDE SEQUENCE</scope>
    <source>
        <strain evidence="7">Strain 138</strain>
        <strain evidence="8">Strain 318</strain>
    </source>
</reference>
<dbReference type="RefSeq" id="WP_367885663.1">
    <property type="nucleotide sequence ID" value="NZ_CP130612.1"/>
</dbReference>
<keyword evidence="4" id="KW-0597">Phosphoprotein</keyword>
<dbReference type="FunFam" id="3.40.50.300:FF:000398">
    <property type="entry name" value="Type IV pilus assembly ATPase PilB"/>
    <property type="match status" value="1"/>
</dbReference>
<name>A0AA49K1D4_9BACT</name>
<dbReference type="SMART" id="SM00448">
    <property type="entry name" value="REC"/>
    <property type="match status" value="1"/>
</dbReference>
<evidence type="ECO:0000256" key="3">
    <source>
        <dbReference type="ARBA" id="ARBA00022840"/>
    </source>
</evidence>
<dbReference type="Proteomes" id="UP001229955">
    <property type="component" value="Chromosome"/>
</dbReference>
<comment type="similarity">
    <text evidence="1">Belongs to the GSP E family.</text>
</comment>
<keyword evidence="9" id="KW-1185">Reference proteome</keyword>
<dbReference type="GO" id="GO:0016887">
    <property type="term" value="F:ATP hydrolysis activity"/>
    <property type="evidence" value="ECO:0007669"/>
    <property type="project" value="TreeGrafter"/>
</dbReference>
<dbReference type="AlphaFoldDB" id="A0AA49K1D4"/>
<dbReference type="InterPro" id="IPR001482">
    <property type="entry name" value="T2SS/T4SS_dom"/>
</dbReference>
<dbReference type="Pfam" id="PF00072">
    <property type="entry name" value="Response_reg"/>
    <property type="match status" value="1"/>
</dbReference>
<dbReference type="GO" id="GO:0005886">
    <property type="term" value="C:plasma membrane"/>
    <property type="evidence" value="ECO:0007669"/>
    <property type="project" value="TreeGrafter"/>
</dbReference>
<dbReference type="Gene3D" id="3.40.50.2300">
    <property type="match status" value="1"/>
</dbReference>
<dbReference type="InterPro" id="IPR037257">
    <property type="entry name" value="T2SS_E_N_sf"/>
</dbReference>
<dbReference type="PANTHER" id="PTHR30258:SF2">
    <property type="entry name" value="COMG OPERON PROTEIN 1"/>
    <property type="match status" value="1"/>
</dbReference>
<dbReference type="EMBL" id="CP130612">
    <property type="protein sequence ID" value="WKW12787.1"/>
    <property type="molecule type" value="Genomic_DNA"/>
</dbReference>
<dbReference type="Gene3D" id="3.30.450.90">
    <property type="match status" value="1"/>
</dbReference>
<dbReference type="SUPFAM" id="SSF160246">
    <property type="entry name" value="EspE N-terminal domain-like"/>
    <property type="match status" value="1"/>
</dbReference>
<dbReference type="InterPro" id="IPR007831">
    <property type="entry name" value="T2SS_GspE_N"/>
</dbReference>
<keyword evidence="2" id="KW-0547">Nucleotide-binding</keyword>
<dbReference type="PANTHER" id="PTHR30258">
    <property type="entry name" value="TYPE II SECRETION SYSTEM PROTEIN GSPE-RELATED"/>
    <property type="match status" value="1"/>
</dbReference>
<dbReference type="Gene3D" id="3.40.50.300">
    <property type="entry name" value="P-loop containing nucleotide triphosphate hydrolases"/>
    <property type="match status" value="1"/>
</dbReference>
<feature type="domain" description="Response regulatory" evidence="6">
    <location>
        <begin position="649"/>
        <end position="765"/>
    </location>
</feature>
<dbReference type="Pfam" id="PF00437">
    <property type="entry name" value="T2SSE"/>
    <property type="match status" value="1"/>
</dbReference>
<dbReference type="SMART" id="SM00382">
    <property type="entry name" value="AAA"/>
    <property type="match status" value="1"/>
</dbReference>
<proteinExistence type="inferred from homology"/>
<evidence type="ECO:0000313" key="9">
    <source>
        <dbReference type="Proteomes" id="UP001229955"/>
    </source>
</evidence>
<sequence>MGSSSAKSMRDEWLWATLEGLLEPEQVEALRAAPPESLWEDVVRRGWLTDDAIVQAVAARFRMRIADLGSVSQQARELVPEALARKFRVLPLAISDSILDIATADPLDLDCERTLAFALGRTVRMSIATPRKIVDRIEEVYRPENVIEKILEKVEGTYDVETVDESVDEADLDISAARAGERPVIRLVDRIIAEGIQSRASDIHLEPEEAGVAVRYRIDGVLRQAMVLPKAAGIPLVSRVKIMAQLDIADRLRPQDGRARVAISGNRVDLRVSTLPASQGEKVVIRVLDQRSTILSLDSLGLLPDELTRIHELLQAREGIVLVTGPTGSGKTTTLYSMLRTVQGRGVNIVTVEDPVEYRLQGIVQVQVNEKAGLTFPAALRSILRQDPDVILVGEIRDKETANIAVQASLTGHLVLSTLHTNDAASSVTRLVDIGIESYKIAAALKGVVAQRLMRRICSSCRELAVGQVPERMQKYFPEQGTLYRAVGCPDCSMTGYRGRLAIEEVLQVTEEVERRIAGNESVDRINDAAREGGMRSLWESAVAHVRKGETTIEELLRVLEAPQEGSSKSGAAARVTTDEVTPVKPPLGNPIRLSSASSAPVLDDDEGPSSPSAKARRSGTRHAAPNTFSADAFELVGDEIAKRPAAKRVLLVEDEEALRRVMKDLLEREGFVIYEANDGVVALDEIDRLAPDLVVLDLNLPRLDGYGVLSHLRARPATAKLPVIVLTAKGDEDSEVRVFEYGASDYLTKPFRARALSARIHSLIDRKAKKE</sequence>
<evidence type="ECO:0000259" key="6">
    <source>
        <dbReference type="PROSITE" id="PS50110"/>
    </source>
</evidence>
<dbReference type="InterPro" id="IPR003593">
    <property type="entry name" value="AAA+_ATPase"/>
</dbReference>
<dbReference type="PROSITE" id="PS50110">
    <property type="entry name" value="RESPONSE_REGULATORY"/>
    <property type="match status" value="1"/>
</dbReference>
<protein>
    <submittedName>
        <fullName evidence="8">Type II/IV secretion system protein</fullName>
    </submittedName>
</protein>
<dbReference type="Gene3D" id="3.30.300.160">
    <property type="entry name" value="Type II secretion system, protein E, N-terminal domain"/>
    <property type="match status" value="1"/>
</dbReference>
<organism evidence="8 9">
    <name type="scientific">Pseudogemmatithrix spongiicola</name>
    <dbReference type="NCBI Taxonomy" id="3062599"/>
    <lineage>
        <taxon>Bacteria</taxon>
        <taxon>Pseudomonadati</taxon>
        <taxon>Gemmatimonadota</taxon>
        <taxon>Gemmatimonadia</taxon>
        <taxon>Gemmatimonadales</taxon>
        <taxon>Gemmatimonadaceae</taxon>
        <taxon>Pseudogemmatithrix</taxon>
    </lineage>
</organism>
<evidence type="ECO:0000256" key="1">
    <source>
        <dbReference type="ARBA" id="ARBA00006611"/>
    </source>
</evidence>
<dbReference type="CDD" id="cd01129">
    <property type="entry name" value="PulE-GspE-like"/>
    <property type="match status" value="1"/>
</dbReference>
<dbReference type="GO" id="GO:0005524">
    <property type="term" value="F:ATP binding"/>
    <property type="evidence" value="ECO:0007669"/>
    <property type="project" value="UniProtKB-KW"/>
</dbReference>
<dbReference type="EMBL" id="CP130613">
    <property type="protein sequence ID" value="WKW15694.1"/>
    <property type="molecule type" value="Genomic_DNA"/>
</dbReference>
<feature type="region of interest" description="Disordered" evidence="5">
    <location>
        <begin position="563"/>
        <end position="624"/>
    </location>
</feature>
<dbReference type="InterPro" id="IPR027417">
    <property type="entry name" value="P-loop_NTPase"/>
</dbReference>
<evidence type="ECO:0000313" key="8">
    <source>
        <dbReference type="EMBL" id="WKW15694.1"/>
    </source>
</evidence>
<evidence type="ECO:0000256" key="2">
    <source>
        <dbReference type="ARBA" id="ARBA00022741"/>
    </source>
</evidence>
<dbReference type="InterPro" id="IPR001789">
    <property type="entry name" value="Sig_transdc_resp-reg_receiver"/>
</dbReference>
<accession>A0AA49K1D4</accession>
<dbReference type="PROSITE" id="PS00662">
    <property type="entry name" value="T2SP_E"/>
    <property type="match status" value="1"/>
</dbReference>
<dbReference type="GO" id="GO:0000160">
    <property type="term" value="P:phosphorelay signal transduction system"/>
    <property type="evidence" value="ECO:0007669"/>
    <property type="project" value="InterPro"/>
</dbReference>
<dbReference type="SUPFAM" id="SSF52540">
    <property type="entry name" value="P-loop containing nucleoside triphosphate hydrolases"/>
    <property type="match status" value="1"/>
</dbReference>
<evidence type="ECO:0000313" key="7">
    <source>
        <dbReference type="EMBL" id="WKW12787.1"/>
    </source>
</evidence>